<reference evidence="2" key="1">
    <citation type="journal article" date="2020" name="Stud. Mycol.">
        <title>101 Dothideomycetes genomes: a test case for predicting lifestyles and emergence of pathogens.</title>
        <authorList>
            <person name="Haridas S."/>
            <person name="Albert R."/>
            <person name="Binder M."/>
            <person name="Bloem J."/>
            <person name="Labutti K."/>
            <person name="Salamov A."/>
            <person name="Andreopoulos B."/>
            <person name="Baker S."/>
            <person name="Barry K."/>
            <person name="Bills G."/>
            <person name="Bluhm B."/>
            <person name="Cannon C."/>
            <person name="Castanera R."/>
            <person name="Culley D."/>
            <person name="Daum C."/>
            <person name="Ezra D."/>
            <person name="Gonzalez J."/>
            <person name="Henrissat B."/>
            <person name="Kuo A."/>
            <person name="Liang C."/>
            <person name="Lipzen A."/>
            <person name="Lutzoni F."/>
            <person name="Magnuson J."/>
            <person name="Mondo S."/>
            <person name="Nolan M."/>
            <person name="Ohm R."/>
            <person name="Pangilinan J."/>
            <person name="Park H.-J."/>
            <person name="Ramirez L."/>
            <person name="Alfaro M."/>
            <person name="Sun H."/>
            <person name="Tritt A."/>
            <person name="Yoshinaga Y."/>
            <person name="Zwiers L.-H."/>
            <person name="Turgeon B."/>
            <person name="Goodwin S."/>
            <person name="Spatafora J."/>
            <person name="Crous P."/>
            <person name="Grigoriev I."/>
        </authorList>
    </citation>
    <scope>NUCLEOTIDE SEQUENCE</scope>
    <source>
        <strain evidence="2">CBS 122367</strain>
    </source>
</reference>
<feature type="non-terminal residue" evidence="2">
    <location>
        <position position="619"/>
    </location>
</feature>
<accession>A0A6G1IVU1</accession>
<protein>
    <submittedName>
        <fullName evidence="2">Uncharacterized protein</fullName>
    </submittedName>
</protein>
<keyword evidence="3" id="KW-1185">Reference proteome</keyword>
<evidence type="ECO:0000313" key="2">
    <source>
        <dbReference type="EMBL" id="KAF2682061.1"/>
    </source>
</evidence>
<keyword evidence="1" id="KW-0472">Membrane</keyword>
<evidence type="ECO:0000313" key="3">
    <source>
        <dbReference type="Proteomes" id="UP000799291"/>
    </source>
</evidence>
<feature type="transmembrane region" description="Helical" evidence="1">
    <location>
        <begin position="532"/>
        <end position="559"/>
    </location>
</feature>
<gene>
    <name evidence="2" type="ORF">K458DRAFT_342341</name>
</gene>
<dbReference type="OrthoDB" id="3540210at2759"/>
<name>A0A6G1IVU1_9PLEO</name>
<feature type="transmembrane region" description="Helical" evidence="1">
    <location>
        <begin position="35"/>
        <end position="60"/>
    </location>
</feature>
<proteinExistence type="predicted"/>
<sequence length="619" mass="69635">MSEVDSRFVKQGLWTDLEKGSVMGKTITTDTQTGAFVIALLAILSSLATAHLWHLVTFLIHQLRADGRARDALFRQQQAILRTLPTPGALVADSLKLYWHWKSKEGKWLAIARVSLLVLLSGLFVAMTWAASIFSSLAVDTSNLRVLVNSPQCGFINMTFDNLNEISLNYLTEILTTAEPFADQCYLSQNSSLPGLCDALVRPRHIFTTEAVECPWDSSMCAGGDEPAIRIDSGLIDLNDFGLNLPAKDRVQVRKSTTCGVVSLENRTMIINASDMEELNRQPLPQEELMMLFLGDTLYYETWKNATFFWSLSEANTTTRFDSQVMLASGPPWFEYGNMVALPEMQRNDTDIVFRMIAKNYVTYRTPVEDLVFSAHRTNQWISSYGTKSDRYYADDPVSVIACGQQLNALPAKPTRENFPQASSVQLAALQLVVTSESMFDQSSPKSFDADDGNWYGDIASLPDNQWEKEVTRWEAIAWSGLHHMIADYAIGPKHRDPNADSYVVPPTTPGQKQLCQSQRMQKNGGFVNINFFALIFVVTVSTFVVILDITLLKFLIFLSEFQRLTGLSRHLSRWTQDGVLQLQRRAYEAQGRGLWENLDEDVPLTAEKLRLDDLPEQS</sequence>
<keyword evidence="1" id="KW-1133">Transmembrane helix</keyword>
<dbReference type="Proteomes" id="UP000799291">
    <property type="component" value="Unassembled WGS sequence"/>
</dbReference>
<dbReference type="EMBL" id="MU005588">
    <property type="protein sequence ID" value="KAF2682061.1"/>
    <property type="molecule type" value="Genomic_DNA"/>
</dbReference>
<feature type="transmembrane region" description="Helical" evidence="1">
    <location>
        <begin position="110"/>
        <end position="134"/>
    </location>
</feature>
<organism evidence="2 3">
    <name type="scientific">Lentithecium fluviatile CBS 122367</name>
    <dbReference type="NCBI Taxonomy" id="1168545"/>
    <lineage>
        <taxon>Eukaryota</taxon>
        <taxon>Fungi</taxon>
        <taxon>Dikarya</taxon>
        <taxon>Ascomycota</taxon>
        <taxon>Pezizomycotina</taxon>
        <taxon>Dothideomycetes</taxon>
        <taxon>Pleosporomycetidae</taxon>
        <taxon>Pleosporales</taxon>
        <taxon>Massarineae</taxon>
        <taxon>Lentitheciaceae</taxon>
        <taxon>Lentithecium</taxon>
    </lineage>
</organism>
<evidence type="ECO:0000256" key="1">
    <source>
        <dbReference type="SAM" id="Phobius"/>
    </source>
</evidence>
<keyword evidence="1" id="KW-0812">Transmembrane</keyword>
<dbReference type="AlphaFoldDB" id="A0A6G1IVU1"/>